<protein>
    <submittedName>
        <fullName evidence="2">Uncharacterized protein</fullName>
    </submittedName>
</protein>
<proteinExistence type="predicted"/>
<sequence length="53" mass="4962">MSGQGYVPRGPPTHTSGASTTTGSGPIKQPDGTKTGGQTNTSGGSGTSGGRAA</sequence>
<organism evidence="2 3">
    <name type="scientific">Armillaria borealis</name>
    <dbReference type="NCBI Taxonomy" id="47425"/>
    <lineage>
        <taxon>Eukaryota</taxon>
        <taxon>Fungi</taxon>
        <taxon>Dikarya</taxon>
        <taxon>Basidiomycota</taxon>
        <taxon>Agaricomycotina</taxon>
        <taxon>Agaricomycetes</taxon>
        <taxon>Agaricomycetidae</taxon>
        <taxon>Agaricales</taxon>
        <taxon>Marasmiineae</taxon>
        <taxon>Physalacriaceae</taxon>
        <taxon>Armillaria</taxon>
    </lineage>
</organism>
<evidence type="ECO:0000256" key="1">
    <source>
        <dbReference type="SAM" id="MobiDB-lite"/>
    </source>
</evidence>
<dbReference type="AlphaFoldDB" id="A0AA39MQY3"/>
<keyword evidence="3" id="KW-1185">Reference proteome</keyword>
<dbReference type="EMBL" id="JAUEPT010000025">
    <property type="protein sequence ID" value="KAK0442565.1"/>
    <property type="molecule type" value="Genomic_DNA"/>
</dbReference>
<accession>A0AA39MQY3</accession>
<dbReference type="Proteomes" id="UP001175226">
    <property type="component" value="Unassembled WGS sequence"/>
</dbReference>
<evidence type="ECO:0000313" key="3">
    <source>
        <dbReference type="Proteomes" id="UP001175226"/>
    </source>
</evidence>
<evidence type="ECO:0000313" key="2">
    <source>
        <dbReference type="EMBL" id="KAK0442565.1"/>
    </source>
</evidence>
<comment type="caution">
    <text evidence="2">The sequence shown here is derived from an EMBL/GenBank/DDBJ whole genome shotgun (WGS) entry which is preliminary data.</text>
</comment>
<reference evidence="2" key="1">
    <citation type="submission" date="2023-06" db="EMBL/GenBank/DDBJ databases">
        <authorList>
            <consortium name="Lawrence Berkeley National Laboratory"/>
            <person name="Ahrendt S."/>
            <person name="Sahu N."/>
            <person name="Indic B."/>
            <person name="Wong-Bajracharya J."/>
            <person name="Merenyi Z."/>
            <person name="Ke H.-M."/>
            <person name="Monk M."/>
            <person name="Kocsube S."/>
            <person name="Drula E."/>
            <person name="Lipzen A."/>
            <person name="Balint B."/>
            <person name="Henrissat B."/>
            <person name="Andreopoulos B."/>
            <person name="Martin F.M."/>
            <person name="Harder C.B."/>
            <person name="Rigling D."/>
            <person name="Ford K.L."/>
            <person name="Foster G.D."/>
            <person name="Pangilinan J."/>
            <person name="Papanicolaou A."/>
            <person name="Barry K."/>
            <person name="LaButti K."/>
            <person name="Viragh M."/>
            <person name="Koriabine M."/>
            <person name="Yan M."/>
            <person name="Riley R."/>
            <person name="Champramary S."/>
            <person name="Plett K.L."/>
            <person name="Tsai I.J."/>
            <person name="Slot J."/>
            <person name="Sipos G."/>
            <person name="Plett J."/>
            <person name="Nagy L.G."/>
            <person name="Grigoriev I.V."/>
        </authorList>
    </citation>
    <scope>NUCLEOTIDE SEQUENCE</scope>
    <source>
        <strain evidence="2">FPL87.14</strain>
    </source>
</reference>
<name>A0AA39MQY3_9AGAR</name>
<feature type="region of interest" description="Disordered" evidence="1">
    <location>
        <begin position="1"/>
        <end position="53"/>
    </location>
</feature>
<feature type="compositionally biased region" description="Low complexity" evidence="1">
    <location>
        <begin position="12"/>
        <end position="42"/>
    </location>
</feature>
<gene>
    <name evidence="2" type="ORF">EV421DRAFT_1903992</name>
</gene>
<feature type="compositionally biased region" description="Gly residues" evidence="1">
    <location>
        <begin position="43"/>
        <end position="53"/>
    </location>
</feature>